<dbReference type="Proteomes" id="UP000255423">
    <property type="component" value="Unassembled WGS sequence"/>
</dbReference>
<protein>
    <submittedName>
        <fullName evidence="1">Uncharacterized protein</fullName>
    </submittedName>
</protein>
<name>A0A380S576_FIBSU</name>
<sequence>MNGKLFDFVNADFFKPLTSMYKDRFLDCILHIYEICKNEFSYSAPRNEIVDDLSSYFDPDESEFVLDGEREIAKNSREKASAVLRQLKSCGWIDEEIRSNHEIFIQLTEYTIPFIESIIGIIQKEELEYQGVISRIVMILKNLDHSSKPYEEIVMGVQEGMSQLVSELKRLNSSIKRRINELTSKIKPEDILDSFESYNAQIISKSYYRLKTSDNISRFRQDIYEALDRINSDPNIRKRAIAGYIEVKSKADEKISAIEASEMLASEVQEIRRNFDRLDDIVHEIDEKNRIYMRTALNRARFSLSAGNNVEGKINLILRELAAVDEFDFDSILLVNDIFAAFPQQFISDESLRTVAQYKKTGNIATIQNVKSISDEIKQARIASIKQKQQNQITPKKINQYVLELLGEKERISVKDIPVTDIKDFFKIIYIVVYGCHYQASYKIERHNERIVLANRYCVKSFDIIKRGKHHV</sequence>
<dbReference type="RefSeq" id="WP_109572881.1">
    <property type="nucleotide sequence ID" value="NZ_UHJL01000002.1"/>
</dbReference>
<gene>
    <name evidence="1" type="ORF">SAMN05661053_1772</name>
</gene>
<accession>A0A380S576</accession>
<dbReference type="Pfam" id="PF18982">
    <property type="entry name" value="JetA"/>
    <property type="match status" value="1"/>
</dbReference>
<evidence type="ECO:0000313" key="1">
    <source>
        <dbReference type="EMBL" id="SUQ24372.1"/>
    </source>
</evidence>
<reference evidence="1 2" key="1">
    <citation type="submission" date="2017-08" db="EMBL/GenBank/DDBJ databases">
        <authorList>
            <person name="de Groot N.N."/>
        </authorList>
    </citation>
    <scope>NUCLEOTIDE SEQUENCE [LARGE SCALE GENOMIC DNA]</scope>
    <source>
        <strain evidence="1 2">HM2</strain>
    </source>
</reference>
<dbReference type="EMBL" id="UHJL01000002">
    <property type="protein sequence ID" value="SUQ24372.1"/>
    <property type="molecule type" value="Genomic_DNA"/>
</dbReference>
<dbReference type="InterPro" id="IPR043773">
    <property type="entry name" value="JetA"/>
</dbReference>
<evidence type="ECO:0000313" key="2">
    <source>
        <dbReference type="Proteomes" id="UP000255423"/>
    </source>
</evidence>
<dbReference type="AlphaFoldDB" id="A0A380S576"/>
<organism evidence="1 2">
    <name type="scientific">Fibrobacter succinogenes</name>
    <name type="common">Bacteroides succinogenes</name>
    <dbReference type="NCBI Taxonomy" id="833"/>
    <lineage>
        <taxon>Bacteria</taxon>
        <taxon>Pseudomonadati</taxon>
        <taxon>Fibrobacterota</taxon>
        <taxon>Fibrobacteria</taxon>
        <taxon>Fibrobacterales</taxon>
        <taxon>Fibrobacteraceae</taxon>
        <taxon>Fibrobacter</taxon>
    </lineage>
</organism>
<proteinExistence type="predicted"/>